<name>A0A0V0TLV4_9BILA</name>
<reference evidence="1 2" key="1">
    <citation type="submission" date="2015-01" db="EMBL/GenBank/DDBJ databases">
        <title>Evolution of Trichinella species and genotypes.</title>
        <authorList>
            <person name="Korhonen P.K."/>
            <person name="Edoardo P."/>
            <person name="Giuseppe L.R."/>
            <person name="Gasser R.B."/>
        </authorList>
    </citation>
    <scope>NUCLEOTIDE SEQUENCE [LARGE SCALE GENOMIC DNA]</scope>
    <source>
        <strain evidence="1">ISS417</strain>
    </source>
</reference>
<evidence type="ECO:0000313" key="2">
    <source>
        <dbReference type="Proteomes" id="UP000055048"/>
    </source>
</evidence>
<keyword evidence="2" id="KW-1185">Reference proteome</keyword>
<accession>A0A0V0TLV4</accession>
<organism evidence="1 2">
    <name type="scientific">Trichinella murrelli</name>
    <dbReference type="NCBI Taxonomy" id="144512"/>
    <lineage>
        <taxon>Eukaryota</taxon>
        <taxon>Metazoa</taxon>
        <taxon>Ecdysozoa</taxon>
        <taxon>Nematoda</taxon>
        <taxon>Enoplea</taxon>
        <taxon>Dorylaimia</taxon>
        <taxon>Trichinellida</taxon>
        <taxon>Trichinellidae</taxon>
        <taxon>Trichinella</taxon>
    </lineage>
</organism>
<gene>
    <name evidence="1" type="ORF">T05_10084</name>
</gene>
<dbReference type="Proteomes" id="UP000055048">
    <property type="component" value="Unassembled WGS sequence"/>
</dbReference>
<protein>
    <submittedName>
        <fullName evidence="1">Uncharacterized protein</fullName>
    </submittedName>
</protein>
<evidence type="ECO:0000313" key="1">
    <source>
        <dbReference type="EMBL" id="KRX40012.1"/>
    </source>
</evidence>
<dbReference type="EMBL" id="JYDJ01000214">
    <property type="protein sequence ID" value="KRX40012.1"/>
    <property type="molecule type" value="Genomic_DNA"/>
</dbReference>
<comment type="caution">
    <text evidence="1">The sequence shown here is derived from an EMBL/GenBank/DDBJ whole genome shotgun (WGS) entry which is preliminary data.</text>
</comment>
<dbReference type="AlphaFoldDB" id="A0A0V0TLV4"/>
<sequence>MKNTFSSDCQMILKSKYFMVQRNKQCRRHALNLETMKKEKEKAHTKPIAWNLSYQLSLM</sequence>
<proteinExistence type="predicted"/>